<dbReference type="Gene3D" id="3.40.50.1580">
    <property type="entry name" value="Nucleoside phosphorylase domain"/>
    <property type="match status" value="1"/>
</dbReference>
<dbReference type="EMBL" id="FPHI01000015">
    <property type="protein sequence ID" value="SFV57395.1"/>
    <property type="molecule type" value="Genomic_DNA"/>
</dbReference>
<dbReference type="Pfam" id="PF01048">
    <property type="entry name" value="PNP_UDP_1"/>
    <property type="match status" value="1"/>
</dbReference>
<feature type="domain" description="Nucleoside phosphorylase" evidence="1">
    <location>
        <begin position="18"/>
        <end position="171"/>
    </location>
</feature>
<dbReference type="AlphaFoldDB" id="A0A1W1BV74"/>
<reference evidence="2" key="1">
    <citation type="submission" date="2016-10" db="EMBL/GenBank/DDBJ databases">
        <authorList>
            <person name="de Groot N.N."/>
        </authorList>
    </citation>
    <scope>NUCLEOTIDE SEQUENCE</scope>
</reference>
<gene>
    <name evidence="2" type="ORF">MNB_SV-3-1370</name>
</gene>
<protein>
    <submittedName>
        <fullName evidence="2">Purine nucleoside phosphorylase</fullName>
    </submittedName>
</protein>
<dbReference type="InterPro" id="IPR035994">
    <property type="entry name" value="Nucleoside_phosphorylase_sf"/>
</dbReference>
<dbReference type="GO" id="GO:0003824">
    <property type="term" value="F:catalytic activity"/>
    <property type="evidence" value="ECO:0007669"/>
    <property type="project" value="InterPro"/>
</dbReference>
<sequence length="173" mass="19376">MFICAGKSEQFDFAVPVGIGLIEVTMNLTKLCLSQKPEFLFFVGSAGSYGEKKIFDIVESKTACNIENSFFNAGAYTPLDNMISTAEDVSRETIINSSNYITTDESVAKHYLSKNIHLENMEYFAVLKVAEAFSIPVAGVFIVTNYCNVNAHKDFLKNHKEAMKRLSIYIKRN</sequence>
<dbReference type="SUPFAM" id="SSF53167">
    <property type="entry name" value="Purine and uridine phosphorylases"/>
    <property type="match status" value="1"/>
</dbReference>
<name>A0A1W1BV74_9ZZZZ</name>
<proteinExistence type="predicted"/>
<organism evidence="2">
    <name type="scientific">hydrothermal vent metagenome</name>
    <dbReference type="NCBI Taxonomy" id="652676"/>
    <lineage>
        <taxon>unclassified sequences</taxon>
        <taxon>metagenomes</taxon>
        <taxon>ecological metagenomes</taxon>
    </lineage>
</organism>
<dbReference type="InterPro" id="IPR000845">
    <property type="entry name" value="Nucleoside_phosphorylase_d"/>
</dbReference>
<dbReference type="GO" id="GO:0009116">
    <property type="term" value="P:nucleoside metabolic process"/>
    <property type="evidence" value="ECO:0007669"/>
    <property type="project" value="InterPro"/>
</dbReference>
<evidence type="ECO:0000313" key="2">
    <source>
        <dbReference type="EMBL" id="SFV57395.1"/>
    </source>
</evidence>
<evidence type="ECO:0000259" key="1">
    <source>
        <dbReference type="Pfam" id="PF01048"/>
    </source>
</evidence>
<accession>A0A1W1BV74</accession>